<dbReference type="EMBL" id="JJQA01000036">
    <property type="protein sequence ID" value="KKH18694.1"/>
    <property type="molecule type" value="Genomic_DNA"/>
</dbReference>
<dbReference type="EMBL" id="CP029709">
    <property type="protein sequence ID" value="QCR16995.1"/>
    <property type="molecule type" value="Genomic_DNA"/>
</dbReference>
<evidence type="ECO:0000313" key="78">
    <source>
        <dbReference type="Proteomes" id="UP000034672"/>
    </source>
</evidence>
<dbReference type="Proteomes" id="UP000034399">
    <property type="component" value="Unassembled WGS sequence"/>
</dbReference>
<dbReference type="Proteomes" id="UP000467371">
    <property type="component" value="Chromosome"/>
</dbReference>
<dbReference type="EMBL" id="JJQR01000022">
    <property type="protein sequence ID" value="KKH78363.1"/>
    <property type="molecule type" value="Genomic_DNA"/>
</dbReference>
<evidence type="ECO:0000313" key="18">
    <source>
        <dbReference type="EMBL" id="KKH02859.1"/>
    </source>
</evidence>
<evidence type="ECO:0000313" key="17">
    <source>
        <dbReference type="EMBL" id="KKH00390.1"/>
    </source>
</evidence>
<dbReference type="Proteomes" id="UP000033933">
    <property type="component" value="Unassembled WGS sequence"/>
</dbReference>
<dbReference type="EMBL" id="JJQB01000120">
    <property type="protein sequence ID" value="KKH16889.1"/>
    <property type="molecule type" value="Genomic_DNA"/>
</dbReference>
<dbReference type="EMBL" id="JJPP01000141">
    <property type="protein sequence ID" value="KKG76930.1"/>
    <property type="molecule type" value="Genomic_DNA"/>
</dbReference>
<dbReference type="RefSeq" id="WP_015411621.1">
    <property type="nucleotide sequence ID" value="NZ_AP019780.1"/>
</dbReference>
<dbReference type="GeneID" id="24849754"/>
<evidence type="ECO:0000313" key="81">
    <source>
        <dbReference type="Proteomes" id="UP000034758"/>
    </source>
</evidence>
<dbReference type="EMBL" id="JJPT01000032">
    <property type="protein sequence ID" value="KKG94064.1"/>
    <property type="molecule type" value="Genomic_DNA"/>
</dbReference>
<evidence type="ECO:0000313" key="8">
    <source>
        <dbReference type="EMBL" id="KKG56873.1"/>
    </source>
</evidence>
<evidence type="ECO:0000313" key="37">
    <source>
        <dbReference type="EMBL" id="KKH80382.1"/>
    </source>
</evidence>
<feature type="transmembrane region" description="Helical" evidence="1">
    <location>
        <begin position="43"/>
        <end position="62"/>
    </location>
</feature>
<evidence type="ECO:0000313" key="74">
    <source>
        <dbReference type="Proteomes" id="UP000034578"/>
    </source>
</evidence>
<evidence type="ECO:0000313" key="13">
    <source>
        <dbReference type="EMBL" id="KKG83627.1"/>
    </source>
</evidence>
<evidence type="ECO:0000313" key="59">
    <source>
        <dbReference type="Proteomes" id="UP000034227"/>
    </source>
</evidence>
<evidence type="ECO:0000313" key="40">
    <source>
        <dbReference type="EMBL" id="KKH87366.1"/>
    </source>
</evidence>
<evidence type="ECO:0000313" key="57">
    <source>
        <dbReference type="Proteomes" id="UP000034152"/>
    </source>
</evidence>
<dbReference type="Proteomes" id="UP000034338">
    <property type="component" value="Unassembled WGS sequence"/>
</dbReference>
<dbReference type="Proteomes" id="UP000034597">
    <property type="component" value="Unassembled WGS sequence"/>
</dbReference>
<dbReference type="Proteomes" id="UP000034152">
    <property type="component" value="Unassembled WGS sequence"/>
</dbReference>
<dbReference type="Proteomes" id="UP000034937">
    <property type="component" value="Unassembled WGS sequence"/>
</dbReference>
<evidence type="ECO:0000313" key="66">
    <source>
        <dbReference type="Proteomes" id="UP000034387"/>
    </source>
</evidence>
<dbReference type="EMBL" id="JJQV01000036">
    <property type="protein sequence ID" value="KKH85036.1"/>
    <property type="molecule type" value="Genomic_DNA"/>
</dbReference>
<dbReference type="EMBL" id="JJRA01000039">
    <property type="protein sequence ID" value="KKI05287.1"/>
    <property type="molecule type" value="Genomic_DNA"/>
</dbReference>
<dbReference type="Proteomes" id="UP000034450">
    <property type="component" value="Unassembled WGS sequence"/>
</dbReference>
<dbReference type="EMBL" id="JJQS01000057">
    <property type="protein sequence ID" value="KKH75941.1"/>
    <property type="molecule type" value="Genomic_DNA"/>
</dbReference>
<feature type="transmembrane region" description="Helical" evidence="1">
    <location>
        <begin position="12"/>
        <end position="31"/>
    </location>
</feature>
<dbReference type="EMBL" id="JJQX01000084">
    <property type="protein sequence ID" value="KKH96277.1"/>
    <property type="molecule type" value="Genomic_DNA"/>
</dbReference>
<dbReference type="EMBL" id="JJPA01000256">
    <property type="protein sequence ID" value="KKG26186.1"/>
    <property type="molecule type" value="Genomic_DNA"/>
</dbReference>
<evidence type="ECO:0000313" key="51">
    <source>
        <dbReference type="Proteomes" id="UP000033885"/>
    </source>
</evidence>
<dbReference type="EMBL" id="JJPX01000105">
    <property type="protein sequence ID" value="KKH08992.1"/>
    <property type="molecule type" value="Genomic_DNA"/>
</dbReference>
<evidence type="ECO:0000256" key="1">
    <source>
        <dbReference type="SAM" id="Phobius"/>
    </source>
</evidence>
<evidence type="ECO:0000313" key="36">
    <source>
        <dbReference type="EMBL" id="KKH78363.1"/>
    </source>
</evidence>
<evidence type="ECO:0000313" key="43">
    <source>
        <dbReference type="EMBL" id="KKI05287.1"/>
    </source>
</evidence>
<dbReference type="EMBL" id="JJQT01000073">
    <property type="protein sequence ID" value="KKH80382.1"/>
    <property type="molecule type" value="Genomic_DNA"/>
</dbReference>
<evidence type="ECO:0000313" key="30">
    <source>
        <dbReference type="EMBL" id="KKH55903.1"/>
    </source>
</evidence>
<evidence type="ECO:0000313" key="61">
    <source>
        <dbReference type="Proteomes" id="UP000034253"/>
    </source>
</evidence>
<dbReference type="Proteomes" id="UP000034253">
    <property type="component" value="Unassembled WGS sequence"/>
</dbReference>
<evidence type="ECO:0000313" key="33">
    <source>
        <dbReference type="EMBL" id="KKH64438.1"/>
    </source>
</evidence>
<evidence type="ECO:0000313" key="67">
    <source>
        <dbReference type="Proteomes" id="UP000034399"/>
    </source>
</evidence>
<dbReference type="EMBL" id="JJPB01000029">
    <property type="protein sequence ID" value="KKG34159.1"/>
    <property type="molecule type" value="Genomic_DNA"/>
</dbReference>
<dbReference type="Proteomes" id="UP000034142">
    <property type="component" value="Unassembled WGS sequence"/>
</dbReference>
<sequence length="65" mass="7013">MMTPPGVPDGASVAVAVLLVMLLLRDILPLLKNWDESVQTSLNMGILPLLFSFGAVVLYKLVALF</sequence>
<evidence type="ECO:0000313" key="60">
    <source>
        <dbReference type="Proteomes" id="UP000034232"/>
    </source>
</evidence>
<evidence type="ECO:0000313" key="89">
    <source>
        <dbReference type="Proteomes" id="UP000300067"/>
    </source>
</evidence>
<evidence type="ECO:0000313" key="11">
    <source>
        <dbReference type="EMBL" id="KKG67206.1"/>
    </source>
</evidence>
<evidence type="ECO:0000313" key="35">
    <source>
        <dbReference type="EMBL" id="KKH75941.1"/>
    </source>
</evidence>
<evidence type="ECO:0000313" key="15">
    <source>
        <dbReference type="EMBL" id="KKG94064.1"/>
    </source>
</evidence>
<dbReference type="Proteomes" id="UP000034758">
    <property type="component" value="Unassembled WGS sequence"/>
</dbReference>
<evidence type="ECO:0000313" key="28">
    <source>
        <dbReference type="EMBL" id="KKH51678.1"/>
    </source>
</evidence>
<evidence type="ECO:0000313" key="5">
    <source>
        <dbReference type="EMBL" id="KKG26186.1"/>
    </source>
</evidence>
<dbReference type="Proteomes" id="UP000034279">
    <property type="component" value="Unassembled WGS sequence"/>
</dbReference>
<dbReference type="Proteomes" id="UP000034040">
    <property type="component" value="Unassembled WGS sequence"/>
</dbReference>
<dbReference type="EMBL" id="JJPK01000038">
    <property type="protein sequence ID" value="KKG63378.1"/>
    <property type="molecule type" value="Genomic_DNA"/>
</dbReference>
<dbReference type="EMBL" id="JJQP01000320">
    <property type="protein sequence ID" value="KKH60210.1"/>
    <property type="molecule type" value="Genomic_DNA"/>
</dbReference>
<evidence type="ECO:0000313" key="10">
    <source>
        <dbReference type="EMBL" id="KKG63378.1"/>
    </source>
</evidence>
<evidence type="ECO:0000313" key="63">
    <source>
        <dbReference type="Proteomes" id="UP000034279"/>
    </source>
</evidence>
<dbReference type="Proteomes" id="UP000034021">
    <property type="component" value="Unassembled WGS sequence"/>
</dbReference>
<evidence type="ECO:0000313" key="9">
    <source>
        <dbReference type="EMBL" id="KKG57616.1"/>
    </source>
</evidence>
<dbReference type="EMBL" id="JJQN01000098">
    <property type="protein sequence ID" value="KKH59346.1"/>
    <property type="molecule type" value="Genomic_DNA"/>
</dbReference>
<evidence type="ECO:0000313" key="77">
    <source>
        <dbReference type="Proteomes" id="UP000034668"/>
    </source>
</evidence>
<dbReference type="EMBL" id="JJPI01000019">
    <property type="protein sequence ID" value="KKG57616.1"/>
    <property type="molecule type" value="Genomic_DNA"/>
</dbReference>
<dbReference type="Proteomes" id="UP000034188">
    <property type="component" value="Unassembled WGS sequence"/>
</dbReference>
<dbReference type="Proteomes" id="UP000033835">
    <property type="component" value="Unassembled WGS sequence"/>
</dbReference>
<evidence type="ECO:0000313" key="41">
    <source>
        <dbReference type="EMBL" id="KKH96277.1"/>
    </source>
</evidence>
<dbReference type="Proteomes" id="UP000034820">
    <property type="component" value="Unassembled WGS sequence"/>
</dbReference>
<evidence type="ECO:0000313" key="69">
    <source>
        <dbReference type="Proteomes" id="UP000034424"/>
    </source>
</evidence>
<evidence type="ECO:0000313" key="49">
    <source>
        <dbReference type="Proteomes" id="UP000033864"/>
    </source>
</evidence>
<dbReference type="EMBL" id="JJOS01000107">
    <property type="protein sequence ID" value="KKG00231.1"/>
    <property type="molecule type" value="Genomic_DNA"/>
</dbReference>
<evidence type="ECO:0000313" key="16">
    <source>
        <dbReference type="EMBL" id="KKG99397.1"/>
    </source>
</evidence>
<evidence type="ECO:0000313" key="84">
    <source>
        <dbReference type="Proteomes" id="UP000034842"/>
    </source>
</evidence>
<gene>
    <name evidence="45" type="ORF">DKM28_14155</name>
    <name evidence="6" type="ORF">DU30_10315</name>
    <name evidence="4" type="ORF">DU31_19685</name>
    <name evidence="9" type="ORF">DU33_19645</name>
    <name evidence="23" type="ORF">DU37_10800</name>
    <name evidence="3" type="ORF">DU40_17690</name>
    <name evidence="19" type="ORF">DU42_01845</name>
    <name evidence="22" type="ORF">DU44_04575</name>
    <name evidence="10" type="ORF">DU45_20150</name>
    <name evidence="2" type="ORF">DU47_02345</name>
    <name evidence="21" type="ORF">DU48_14645</name>
    <name evidence="7" type="ORF">DU49_19105</name>
    <name evidence="26" type="ORF">DU50_13205</name>
    <name evidence="20" type="ORF">DU51_00805</name>
    <name evidence="5" type="ORF">DU52_19460</name>
    <name evidence="25" type="ORF">DU54_11200</name>
    <name evidence="12" type="ORF">DU55_13885</name>
    <name evidence="16" type="ORF">DU56_04850</name>
    <name evidence="13" type="ORF">DU57_01020</name>
    <name evidence="24" type="ORF">DU58_07685</name>
    <name evidence="14" type="ORF">DU59_03520</name>
    <name evidence="8" type="ORF">DU64_05150</name>
    <name evidence="17" type="ORF">DU66_09525</name>
    <name evidence="11" type="ORF">DU67_19900</name>
    <name evidence="18" type="ORF">DU68_01615</name>
    <name evidence="15" type="ORF">DU69_08520</name>
    <name evidence="27" type="ORF">DU71_15520</name>
    <name evidence="29" type="ORF">DU72_02050</name>
    <name evidence="32" type="ORF">DU73_15315</name>
    <name evidence="31" type="ORF">DU74_15425</name>
    <name evidence="34" type="ORF">DU75_13050</name>
    <name evidence="30" type="ORF">DU76_12030</name>
    <name evidence="35" type="ORF">DU77_15515</name>
    <name evidence="37" type="ORF">DU78_12420</name>
    <name evidence="41" type="ORF">DU79_10180</name>
    <name evidence="38" type="ORF">DU80_02445</name>
    <name evidence="43" type="ORF">DU81_13590</name>
    <name evidence="39" type="ORF">DU82_09660</name>
    <name evidence="44" type="ORF">DU83_04945</name>
    <name evidence="42" type="ORF">DU84_13540</name>
    <name evidence="28" type="ORF">DU85_14685</name>
    <name evidence="36" type="ORF">DU86_14490</name>
    <name evidence="33" type="ORF">DU87_16685</name>
    <name evidence="40" type="ORF">DU88_11985</name>
    <name evidence="46" type="ORF">FQU78_00770</name>
</gene>
<keyword evidence="1" id="KW-1133">Transmembrane helix</keyword>
<dbReference type="Proteomes" id="UP000034298">
    <property type="component" value="Unassembled WGS sequence"/>
</dbReference>
<keyword evidence="1" id="KW-0812">Transmembrane</keyword>
<reference evidence="47 48" key="1">
    <citation type="journal article" date="2015" name="ISME J.">
        <title>Genomic and phenotypic differentiation among Methanosarcina mazei populations from Columbia River sediment.</title>
        <authorList>
            <person name="Youngblut N.D."/>
            <person name="Wirth J.S."/>
            <person name="Henriksen J.R."/>
            <person name="Smith M."/>
            <person name="Simon H."/>
            <person name="Metcalf W.W."/>
            <person name="Whitaker R.J."/>
        </authorList>
    </citation>
    <scope>NUCLEOTIDE SEQUENCE [LARGE SCALE GENOMIC DNA]</scope>
    <source>
        <strain evidence="22 55">1.F.A.1A.3</strain>
        <strain evidence="21 80">1.F.A.1B.3</strain>
        <strain evidence="24 59">1.F.A.2.8</strain>
        <strain evidence="23 65">1.H.A.0.1</strain>
        <strain evidence="25 81">1.H.A.1A.1</strain>
        <strain evidence="26 53">1.H.A.1A.3</strain>
        <strain evidence="27 78">1.H.A.1A.4</strain>
        <strain evidence="28 49">1.H.A.1A.6</strain>
        <strain evidence="29 62">1.H.A.2.1</strain>
        <strain evidence="30 60">1.H.A.2.3</strain>
        <strain evidence="31 70">1.H.A.2.6</strain>
        <strain evidence="34 79">1.H.A.2.7</strain>
        <strain evidence="32">1.H.A.2.8</strain>
        <strain evidence="33 52">1.H.M.0.1</strain>
        <strain evidence="36 86">1.H.M.1A.1</strain>
        <strain evidence="35 54">1.H.M.1A.2</strain>
        <strain evidence="37 84">1.H.M.1A.3</strain>
        <strain evidence="38 57">1.H.M.2.1</strain>
        <strain evidence="39 47">1.H.M.2.2</strain>
        <strain evidence="40 87">1.H.M.2.3</strain>
        <strain evidence="41 77">1.H.M.2.4</strain>
        <strain evidence="42 85">1.H.T.2.1</strain>
        <strain evidence="43 51">1.H.T.2.3</strain>
        <strain evidence="44 72">1.H.T.2.5</strain>
        <strain evidence="4 56">2.F.A.2.3</strain>
        <strain evidence="2 74">2.F.A.2.4</strain>
        <strain evidence="3 75">2.F.T.0.2</strain>
        <strain evidence="5 67">3.F.A.1A.1</strain>
        <strain evidence="7 50">3.F.A.1A.3</strain>
        <strain evidence="6 64">3.F.A.1B.1</strain>
        <strain evidence="9 58">3.F.T.1A.1</strain>
        <strain evidence="8 63">3.F.T.1A.2</strain>
        <strain evidence="10 73">3.F.T.1A.4</strain>
        <strain evidence="11 69">3.F.T.2.1</strain>
        <strain evidence="12 82">3.H.A.2.4</strain>
        <strain evidence="13 88">3.H.A.2.6</strain>
        <strain evidence="14 68">3.H.A.2.8</strain>
        <strain evidence="15 76">3.H.M.1A.1</strain>
        <strain evidence="17 71">3.H.M.1B.1</strain>
        <strain evidence="18 48">3.H.M.1B.2</strain>
        <strain evidence="16 61">3.H.M.1B.5</strain>
        <strain evidence="19 66">3.H.M.2.7</strain>
        <strain evidence="20 83">3.H.T.1A.1</strain>
    </source>
</reference>
<dbReference type="OrthoDB" id="137817at2157"/>
<dbReference type="Proteomes" id="UP000034409">
    <property type="component" value="Unassembled WGS sequence"/>
</dbReference>
<dbReference type="Proteomes" id="UP000034872">
    <property type="component" value="Unassembled WGS sequence"/>
</dbReference>
<dbReference type="Proteomes" id="UP000034733">
    <property type="component" value="Unassembled WGS sequence"/>
</dbReference>
<evidence type="ECO:0000313" key="34">
    <source>
        <dbReference type="EMBL" id="KKH69410.1"/>
    </source>
</evidence>
<evidence type="ECO:0000313" key="58">
    <source>
        <dbReference type="Proteomes" id="UP000034188"/>
    </source>
</evidence>
<dbReference type="Proteomes" id="UP000034424">
    <property type="component" value="Unassembled WGS sequence"/>
</dbReference>
<evidence type="ECO:0000313" key="86">
    <source>
        <dbReference type="Proteomes" id="UP000034925"/>
    </source>
</evidence>
<dbReference type="EMBL" id="JJPW01000070">
    <property type="protein sequence ID" value="KKG99397.1"/>
    <property type="molecule type" value="Genomic_DNA"/>
</dbReference>
<dbReference type="EMBL" id="JJQD01000071">
    <property type="protein sequence ID" value="KKH29947.1"/>
    <property type="molecule type" value="Genomic_DNA"/>
</dbReference>
<dbReference type="EMBL" id="JJPJ01000162">
    <property type="protein sequence ID" value="KKG56873.1"/>
    <property type="molecule type" value="Genomic_DNA"/>
</dbReference>
<evidence type="ECO:0000313" key="19">
    <source>
        <dbReference type="EMBL" id="KKH08992.1"/>
    </source>
</evidence>
<evidence type="ECO:0000313" key="32">
    <source>
        <dbReference type="EMBL" id="KKH60210.1"/>
    </source>
</evidence>
<dbReference type="AlphaFoldDB" id="A0A0F8FY13"/>
<evidence type="ECO:0000313" key="42">
    <source>
        <dbReference type="EMBL" id="KKH98015.1"/>
    </source>
</evidence>
<dbReference type="EMBL" id="JJPS01000131">
    <property type="protein sequence ID" value="KKG89032.1"/>
    <property type="molecule type" value="Genomic_DNA"/>
</dbReference>
<dbReference type="EMBL" id="JJQH01000088">
    <property type="protein sequence ID" value="KKH40660.1"/>
    <property type="molecule type" value="Genomic_DNA"/>
</dbReference>
<accession>A0A0F8FY13</accession>
<proteinExistence type="predicted"/>
<evidence type="ECO:0000313" key="70">
    <source>
        <dbReference type="Proteomes" id="UP000034450"/>
    </source>
</evidence>
<dbReference type="Proteomes" id="UP000300067">
    <property type="component" value="Chromosome"/>
</dbReference>
<evidence type="ECO:0000313" key="72">
    <source>
        <dbReference type="Proteomes" id="UP000034547"/>
    </source>
</evidence>
<dbReference type="EMBL" id="JJQI01000004">
    <property type="protein sequence ID" value="KKH43095.1"/>
    <property type="molecule type" value="Genomic_DNA"/>
</dbReference>
<evidence type="ECO:0000313" key="22">
    <source>
        <dbReference type="EMBL" id="KKH18694.1"/>
    </source>
</evidence>
<evidence type="ECO:0000313" key="56">
    <source>
        <dbReference type="Proteomes" id="UP000034142"/>
    </source>
</evidence>
<evidence type="ECO:0000313" key="75">
    <source>
        <dbReference type="Proteomes" id="UP000034597"/>
    </source>
</evidence>
<dbReference type="Proteomes" id="UP000034064">
    <property type="component" value="Unassembled WGS sequence"/>
</dbReference>
<evidence type="ECO:0000313" key="44">
    <source>
        <dbReference type="EMBL" id="KKI05564.1"/>
    </source>
</evidence>
<evidence type="ECO:0000313" key="88">
    <source>
        <dbReference type="Proteomes" id="UP000034950"/>
    </source>
</evidence>
<dbReference type="Proteomes" id="UP000034387">
    <property type="component" value="Unassembled WGS sequence"/>
</dbReference>
<name>A0A0F8FY13_METMZ</name>
<evidence type="ECO:0000313" key="21">
    <source>
        <dbReference type="EMBL" id="KKH16889.1"/>
    </source>
</evidence>
<evidence type="ECO:0000313" key="54">
    <source>
        <dbReference type="Proteomes" id="UP000034040"/>
    </source>
</evidence>
<evidence type="ECO:0000313" key="39">
    <source>
        <dbReference type="EMBL" id="KKH85036.1"/>
    </source>
</evidence>
<evidence type="ECO:0000313" key="73">
    <source>
        <dbReference type="Proteomes" id="UP000034566"/>
    </source>
</evidence>
<dbReference type="Proteomes" id="UP000034232">
    <property type="component" value="Unassembled WGS sequence"/>
</dbReference>
<dbReference type="EMBL" id="JJPY01000057">
    <property type="protein sequence ID" value="KKH09191.1"/>
    <property type="molecule type" value="Genomic_DNA"/>
</dbReference>
<evidence type="ECO:0000313" key="45">
    <source>
        <dbReference type="EMBL" id="QCR16995.1"/>
    </source>
</evidence>
<dbReference type="Proteomes" id="UP000034692">
    <property type="component" value="Unassembled WGS sequence"/>
</dbReference>
<dbReference type="PATRIC" id="fig|2209.40.peg.4074"/>
<evidence type="ECO:0000313" key="26">
    <source>
        <dbReference type="EMBL" id="KKH40660.1"/>
    </source>
</evidence>
<dbReference type="Proteomes" id="UP000033878">
    <property type="component" value="Unassembled WGS sequence"/>
</dbReference>
<protein>
    <submittedName>
        <fullName evidence="6">Uncharacterized protein</fullName>
    </submittedName>
</protein>
<dbReference type="EMBL" id="JJRB01000027">
    <property type="protein sequence ID" value="KKI05564.1"/>
    <property type="molecule type" value="Genomic_DNA"/>
</dbReference>
<dbReference type="Proteomes" id="UP000034925">
    <property type="component" value="Unassembled WGS sequence"/>
</dbReference>
<dbReference type="EMBL" id="JJOT01000097">
    <property type="protein sequence ID" value="KKG00498.1"/>
    <property type="molecule type" value="Genomic_DNA"/>
</dbReference>
<dbReference type="EMBL" id="JJQZ01000045">
    <property type="protein sequence ID" value="KKH98015.1"/>
    <property type="molecule type" value="Genomic_DNA"/>
</dbReference>
<dbReference type="Proteomes" id="UP000034672">
    <property type="component" value="Unassembled WGS sequence"/>
</dbReference>
<dbReference type="EMBL" id="JJQF01000098">
    <property type="protein sequence ID" value="KKH29364.1"/>
    <property type="molecule type" value="Genomic_DNA"/>
</dbReference>
<dbReference type="EMBL" id="CP042908">
    <property type="protein sequence ID" value="QIB89757.1"/>
    <property type="molecule type" value="Genomic_DNA"/>
</dbReference>
<dbReference type="Proteomes" id="UP000034578">
    <property type="component" value="Unassembled WGS sequence"/>
</dbReference>
<evidence type="ECO:0000313" key="47">
    <source>
        <dbReference type="Proteomes" id="UP000033814"/>
    </source>
</evidence>
<dbReference type="EMBL" id="JJQU01000194">
    <property type="protein sequence ID" value="KKH82363.1"/>
    <property type="molecule type" value="Genomic_DNA"/>
</dbReference>
<dbReference type="Proteomes" id="UP000034842">
    <property type="component" value="Unassembled WGS sequence"/>
</dbReference>
<evidence type="ECO:0000313" key="85">
    <source>
        <dbReference type="Proteomes" id="UP000034872"/>
    </source>
</evidence>
<evidence type="ECO:0000313" key="4">
    <source>
        <dbReference type="EMBL" id="KKG00890.1"/>
    </source>
</evidence>
<dbReference type="Proteomes" id="UP000033814">
    <property type="component" value="Unassembled WGS sequence"/>
</dbReference>
<dbReference type="EMBL" id="JJPR01000138">
    <property type="protein sequence ID" value="KKG83627.1"/>
    <property type="molecule type" value="Genomic_DNA"/>
</dbReference>
<dbReference type="Proteomes" id="UP000033864">
    <property type="component" value="Unassembled WGS sequence"/>
</dbReference>
<dbReference type="EMBL" id="JJQM01000069">
    <property type="protein sequence ID" value="KKH55903.1"/>
    <property type="molecule type" value="Genomic_DNA"/>
</dbReference>
<dbReference type="EMBL" id="JJPU01000046">
    <property type="protein sequence ID" value="KKH00390.1"/>
    <property type="molecule type" value="Genomic_DNA"/>
</dbReference>
<keyword evidence="1" id="KW-0472">Membrane</keyword>
<dbReference type="Proteomes" id="UP000034657">
    <property type="component" value="Unassembled WGS sequence"/>
</dbReference>
<dbReference type="EMBL" id="JJQO01000030">
    <property type="protein sequence ID" value="KKH69410.1"/>
    <property type="molecule type" value="Genomic_DNA"/>
</dbReference>
<evidence type="ECO:0000313" key="76">
    <source>
        <dbReference type="Proteomes" id="UP000034657"/>
    </source>
</evidence>
<evidence type="ECO:0000313" key="3">
    <source>
        <dbReference type="EMBL" id="KKG00498.1"/>
    </source>
</evidence>
<evidence type="ECO:0000313" key="48">
    <source>
        <dbReference type="Proteomes" id="UP000033835"/>
    </source>
</evidence>
<evidence type="ECO:0000313" key="79">
    <source>
        <dbReference type="Proteomes" id="UP000034692"/>
    </source>
</evidence>
<evidence type="ECO:0000313" key="62">
    <source>
        <dbReference type="Proteomes" id="UP000034259"/>
    </source>
</evidence>
<evidence type="ECO:0000313" key="7">
    <source>
        <dbReference type="EMBL" id="KKG34159.1"/>
    </source>
</evidence>
<evidence type="ECO:0000313" key="38">
    <source>
        <dbReference type="EMBL" id="KKH82363.1"/>
    </source>
</evidence>
<dbReference type="Proteomes" id="UP000034566">
    <property type="component" value="Unassembled WGS sequence"/>
</dbReference>
<dbReference type="EMBL" id="JJPC01000135">
    <property type="protein sequence ID" value="KKG31738.1"/>
    <property type="molecule type" value="Genomic_DNA"/>
</dbReference>
<dbReference type="Proteomes" id="UP000034950">
    <property type="component" value="Unassembled WGS sequence"/>
</dbReference>
<evidence type="ECO:0000313" key="46">
    <source>
        <dbReference type="EMBL" id="QIB89757.1"/>
    </source>
</evidence>
<evidence type="ECO:0000313" key="64">
    <source>
        <dbReference type="Proteomes" id="UP000034298"/>
    </source>
</evidence>
<dbReference type="Proteomes" id="UP000034468">
    <property type="component" value="Unassembled WGS sequence"/>
</dbReference>
<evidence type="ECO:0000313" key="65">
    <source>
        <dbReference type="Proteomes" id="UP000034338"/>
    </source>
</evidence>
<evidence type="ECO:0000313" key="29">
    <source>
        <dbReference type="EMBL" id="KKH54477.1"/>
    </source>
</evidence>
<evidence type="ECO:0000313" key="2">
    <source>
        <dbReference type="EMBL" id="KKG00231.1"/>
    </source>
</evidence>
<dbReference type="Proteomes" id="UP000034227">
    <property type="component" value="Unassembled WGS sequence"/>
</dbReference>
<evidence type="ECO:0000313" key="80">
    <source>
        <dbReference type="Proteomes" id="UP000034733"/>
    </source>
</evidence>
<dbReference type="EMBL" id="JJQQ01000149">
    <property type="protein sequence ID" value="KKH64438.1"/>
    <property type="molecule type" value="Genomic_DNA"/>
</dbReference>
<dbReference type="EMBL" id="JJPL01000034">
    <property type="protein sequence ID" value="KKG67206.1"/>
    <property type="molecule type" value="Genomic_DNA"/>
</dbReference>
<evidence type="ECO:0000313" key="24">
    <source>
        <dbReference type="EMBL" id="KKH29947.1"/>
    </source>
</evidence>
<evidence type="ECO:0000313" key="52">
    <source>
        <dbReference type="Proteomes" id="UP000033933"/>
    </source>
</evidence>
<evidence type="ECO:0000313" key="50">
    <source>
        <dbReference type="Proteomes" id="UP000033878"/>
    </source>
</evidence>
<evidence type="ECO:0000313" key="90">
    <source>
        <dbReference type="Proteomes" id="UP000467371"/>
    </source>
</evidence>
<dbReference type="EMBL" id="JJPV01000023">
    <property type="protein sequence ID" value="KKH02859.1"/>
    <property type="molecule type" value="Genomic_DNA"/>
</dbReference>
<evidence type="ECO:0000313" key="55">
    <source>
        <dbReference type="Proteomes" id="UP000034064"/>
    </source>
</evidence>
<evidence type="ECO:0000313" key="68">
    <source>
        <dbReference type="Proteomes" id="UP000034409"/>
    </source>
</evidence>
<reference evidence="46 90" key="3">
    <citation type="journal article" date="2020" name="Environ. Microbiol. Rep.">
        <title>Redox cycling of Fe(II) and Fe(III) in magnetite accelerates aceticlastic methanogenesis by Methanosarcina mazei.</title>
        <authorList>
            <person name="Wang H."/>
            <person name="Byrne J.M."/>
            <person name="Liu P."/>
            <person name="Liu J."/>
            <person name="Dong X."/>
            <person name="Lu Y."/>
        </authorList>
    </citation>
    <scope>NUCLEOTIDE SEQUENCE [LARGE SCALE GENOMIC DNA]</scope>
    <source>
        <strain evidence="90">zm-15</strain>
        <strain evidence="46">Zm-15</strain>
    </source>
</reference>
<evidence type="ECO:0000313" key="14">
    <source>
        <dbReference type="EMBL" id="KKG89032.1"/>
    </source>
</evidence>
<evidence type="ECO:0000313" key="6">
    <source>
        <dbReference type="EMBL" id="KKG31738.1"/>
    </source>
</evidence>
<keyword evidence="74" id="KW-1185">Reference proteome</keyword>
<evidence type="ECO:0000313" key="20">
    <source>
        <dbReference type="EMBL" id="KKH09191.1"/>
    </source>
</evidence>
<evidence type="ECO:0000313" key="53">
    <source>
        <dbReference type="Proteomes" id="UP000034021"/>
    </source>
</evidence>
<organism evidence="6 64">
    <name type="scientific">Methanosarcina mazei</name>
    <name type="common">Methanosarcina frisia</name>
    <dbReference type="NCBI Taxonomy" id="2209"/>
    <lineage>
        <taxon>Archaea</taxon>
        <taxon>Methanobacteriati</taxon>
        <taxon>Methanobacteriota</taxon>
        <taxon>Stenosarchaea group</taxon>
        <taxon>Methanomicrobia</taxon>
        <taxon>Methanosarcinales</taxon>
        <taxon>Methanosarcinaceae</taxon>
        <taxon>Methanosarcina</taxon>
    </lineage>
</organism>
<evidence type="ECO:0000313" key="71">
    <source>
        <dbReference type="Proteomes" id="UP000034468"/>
    </source>
</evidence>
<dbReference type="Proteomes" id="UP000033885">
    <property type="component" value="Unassembled WGS sequence"/>
</dbReference>
<dbReference type="EMBL" id="JJQJ01000050">
    <property type="protein sequence ID" value="KKH51678.1"/>
    <property type="molecule type" value="Genomic_DNA"/>
</dbReference>
<dbReference type="EMBL" id="JJQK01000053">
    <property type="protein sequence ID" value="KKH54477.1"/>
    <property type="molecule type" value="Genomic_DNA"/>
</dbReference>
<reference evidence="45 89" key="2">
    <citation type="submission" date="2018-05" db="EMBL/GenBank/DDBJ databases">
        <title>Methanosarcina gilichinskyana sp. nov., a novel methanogenic archaeon isolated from Holocene permafrost, North East Russia.</title>
        <authorList>
            <person name="Oshurkova V."/>
            <person name="Meer M."/>
            <person name="Bochkareva O."/>
            <person name="Shcherbakova V."/>
        </authorList>
    </citation>
    <scope>NUCLEOTIDE SEQUENCE [LARGE SCALE GENOMIC DNA]</scope>
    <source>
        <strain evidence="45 89">JL01</strain>
    </source>
</reference>
<evidence type="ECO:0000313" key="87">
    <source>
        <dbReference type="Proteomes" id="UP000034937"/>
    </source>
</evidence>
<dbReference type="Proteomes" id="UP000034547">
    <property type="component" value="Unassembled WGS sequence"/>
</dbReference>
<dbReference type="EMBL" id="JJOR01000140">
    <property type="protein sequence ID" value="KKG00890.1"/>
    <property type="molecule type" value="Genomic_DNA"/>
</dbReference>
<dbReference type="Proteomes" id="UP000034668">
    <property type="component" value="Unassembled WGS sequence"/>
</dbReference>
<evidence type="ECO:0000313" key="83">
    <source>
        <dbReference type="Proteomes" id="UP000034820"/>
    </source>
</evidence>
<evidence type="ECO:0000313" key="82">
    <source>
        <dbReference type="Proteomes" id="UP000034817"/>
    </source>
</evidence>
<evidence type="ECO:0000313" key="25">
    <source>
        <dbReference type="EMBL" id="KKH35355.1"/>
    </source>
</evidence>
<dbReference type="EMBL" id="JJQG01000134">
    <property type="protein sequence ID" value="KKH35355.1"/>
    <property type="molecule type" value="Genomic_DNA"/>
</dbReference>
<evidence type="ECO:0000313" key="12">
    <source>
        <dbReference type="EMBL" id="KKG76930.1"/>
    </source>
</evidence>
<dbReference type="EMBL" id="JJQW01000080">
    <property type="protein sequence ID" value="KKH87366.1"/>
    <property type="molecule type" value="Genomic_DNA"/>
</dbReference>
<dbReference type="Proteomes" id="UP000034817">
    <property type="component" value="Unassembled WGS sequence"/>
</dbReference>
<dbReference type="Proteomes" id="UP000034259">
    <property type="component" value="Unassembled WGS sequence"/>
</dbReference>
<evidence type="ECO:0000313" key="27">
    <source>
        <dbReference type="EMBL" id="KKH43095.1"/>
    </source>
</evidence>
<evidence type="ECO:0000313" key="31">
    <source>
        <dbReference type="EMBL" id="KKH59346.1"/>
    </source>
</evidence>
<evidence type="ECO:0000313" key="23">
    <source>
        <dbReference type="EMBL" id="KKH29364.1"/>
    </source>
</evidence>